<dbReference type="NCBIfam" id="NF047376">
    <property type="entry name" value="TAA_AbiEi"/>
    <property type="match status" value="1"/>
</dbReference>
<evidence type="ECO:0000313" key="1">
    <source>
        <dbReference type="EMBL" id="PAV25485.1"/>
    </source>
</evidence>
<gene>
    <name evidence="1" type="ORF">CF392_10650</name>
</gene>
<organism evidence="1 2">
    <name type="scientific">Tamilnaduibacter salinus</name>
    <dbReference type="NCBI Taxonomy" id="1484056"/>
    <lineage>
        <taxon>Bacteria</taxon>
        <taxon>Pseudomonadati</taxon>
        <taxon>Pseudomonadota</taxon>
        <taxon>Gammaproteobacteria</taxon>
        <taxon>Pseudomonadales</taxon>
        <taxon>Marinobacteraceae</taxon>
        <taxon>Tamilnaduibacter</taxon>
    </lineage>
</organism>
<keyword evidence="2" id="KW-1185">Reference proteome</keyword>
<name>A0A2A2I2X2_9GAMM</name>
<dbReference type="InterPro" id="IPR059220">
    <property type="entry name" value="AbiEi"/>
</dbReference>
<dbReference type="AlphaFoldDB" id="A0A2A2I2X2"/>
<sequence>MQPLQRLEQWLREHHGQQRPALFIAGDFRSLFPQMSNGAYRALIHRAERRGLLERICQGIYQYSGSPDTSGLVLFHAAALLRARHFNYISLETALSDSGVISQIPMGWVTLISTGRSAVVDCGRFGSIEFVHTERPMASIMDHLTYNAQRDLFQADVELATEDMARFGRKGTADLIQREDGTDEHL</sequence>
<proteinExistence type="predicted"/>
<comment type="caution">
    <text evidence="1">The sequence shown here is derived from an EMBL/GenBank/DDBJ whole genome shotgun (WGS) entry which is preliminary data.</text>
</comment>
<dbReference type="EMBL" id="NMPM01000059">
    <property type="protein sequence ID" value="PAV25485.1"/>
    <property type="molecule type" value="Genomic_DNA"/>
</dbReference>
<reference evidence="1 2" key="1">
    <citation type="submission" date="2017-07" db="EMBL/GenBank/DDBJ databases">
        <title>Tamlnaduibacter salinus (Mi-7) genome sequencing.</title>
        <authorList>
            <person name="Verma A."/>
            <person name="Krishnamurthi S."/>
        </authorList>
    </citation>
    <scope>NUCLEOTIDE SEQUENCE [LARGE SCALE GENOMIC DNA]</scope>
    <source>
        <strain evidence="1 2">Mi-7</strain>
    </source>
</reference>
<evidence type="ECO:0008006" key="3">
    <source>
        <dbReference type="Google" id="ProtNLM"/>
    </source>
</evidence>
<dbReference type="Proteomes" id="UP000218332">
    <property type="component" value="Unassembled WGS sequence"/>
</dbReference>
<accession>A0A2A2I2X2</accession>
<evidence type="ECO:0000313" key="2">
    <source>
        <dbReference type="Proteomes" id="UP000218332"/>
    </source>
</evidence>
<protein>
    <recommendedName>
        <fullName evidence="3">Transcriptional regulator, AbiEi antitoxin, Type IV TA system</fullName>
    </recommendedName>
</protein>